<feature type="binding site" evidence="4">
    <location>
        <position position="103"/>
    </location>
    <ligand>
        <name>Mn(2+)</name>
        <dbReference type="ChEBI" id="CHEBI:29035"/>
        <label>1</label>
    </ligand>
</feature>
<evidence type="ECO:0000256" key="3">
    <source>
        <dbReference type="ARBA" id="ARBA00022801"/>
    </source>
</evidence>
<sequence length="274" mass="31276">MAFYFANSNEKEAEILILGIGYDRTSSFLAGSRFAPNLIREGAENIETYSPYFKRDLSELKICDLGNFYFQKEKPEEFISETKNFIKHLLKEKKKLVILGGEHTISLPVIMAFKEYYEDLSVIIFDAHSDLREEFLGERFCHATVAKRILELVGEDNLYQFGIRSLTKDCLKKNKNLFLFDVARSLKKVTKFLKNKKIYLSLDLDVLDMGLLPAVQTPVPGGINFSELVTALQLLKNLEIVGADIVEFSPLLNHSFPYASLCAEILREVILTLK</sequence>
<feature type="binding site" evidence="4">
    <location>
        <position position="205"/>
    </location>
    <ligand>
        <name>Mn(2+)</name>
        <dbReference type="ChEBI" id="CHEBI:29035"/>
        <label>1</label>
    </ligand>
</feature>
<dbReference type="NCBIfam" id="TIGR01230">
    <property type="entry name" value="agmatinase"/>
    <property type="match status" value="1"/>
</dbReference>
<feature type="binding site" evidence="4">
    <location>
        <position position="130"/>
    </location>
    <ligand>
        <name>Mn(2+)</name>
        <dbReference type="ChEBI" id="CHEBI:29035"/>
        <label>1</label>
    </ligand>
</feature>
<comment type="caution">
    <text evidence="5">The sequence shown here is derived from an EMBL/GenBank/DDBJ whole genome shotgun (WGS) entry which is preliminary data.</text>
</comment>
<dbReference type="InterPro" id="IPR006035">
    <property type="entry name" value="Ureohydrolase"/>
</dbReference>
<dbReference type="EMBL" id="DTDR01000035">
    <property type="protein sequence ID" value="HGK63174.1"/>
    <property type="molecule type" value="Genomic_DNA"/>
</dbReference>
<dbReference type="CDD" id="cd11593">
    <property type="entry name" value="Agmatinase-like_2"/>
    <property type="match status" value="1"/>
</dbReference>
<dbReference type="PANTHER" id="PTHR11358">
    <property type="entry name" value="ARGINASE/AGMATINASE"/>
    <property type="match status" value="1"/>
</dbReference>
<comment type="cofactor">
    <cofactor evidence="4">
        <name>Mn(2+)</name>
        <dbReference type="ChEBI" id="CHEBI:29035"/>
    </cofactor>
    <text evidence="4">Binds 2 manganese ions per subunit.</text>
</comment>
<proteinExistence type="inferred from homology"/>
<dbReference type="PANTHER" id="PTHR11358:SF26">
    <property type="entry name" value="GUANIDINO ACID HYDROLASE, MITOCHONDRIAL"/>
    <property type="match status" value="1"/>
</dbReference>
<evidence type="ECO:0000256" key="1">
    <source>
        <dbReference type="ARBA" id="ARBA00009227"/>
    </source>
</evidence>
<dbReference type="Gene3D" id="3.40.800.10">
    <property type="entry name" value="Ureohydrolase domain"/>
    <property type="match status" value="1"/>
</dbReference>
<keyword evidence="2 4" id="KW-0479">Metal-binding</keyword>
<dbReference type="AlphaFoldDB" id="A0A7V3ZUL1"/>
<dbReference type="SUPFAM" id="SSF52768">
    <property type="entry name" value="Arginase/deacetylase"/>
    <property type="match status" value="1"/>
</dbReference>
<dbReference type="PIRSF" id="PIRSF036979">
    <property type="entry name" value="Arginase"/>
    <property type="match status" value="1"/>
</dbReference>
<evidence type="ECO:0000256" key="2">
    <source>
        <dbReference type="ARBA" id="ARBA00022723"/>
    </source>
</evidence>
<reference evidence="5" key="1">
    <citation type="journal article" date="2020" name="mSystems">
        <title>Genome- and Community-Level Interaction Insights into Carbon Utilization and Element Cycling Functions of Hydrothermarchaeota in Hydrothermal Sediment.</title>
        <authorList>
            <person name="Zhou Z."/>
            <person name="Liu Y."/>
            <person name="Xu W."/>
            <person name="Pan J."/>
            <person name="Luo Z.H."/>
            <person name="Li M."/>
        </authorList>
    </citation>
    <scope>NUCLEOTIDE SEQUENCE [LARGE SCALE GENOMIC DNA]</scope>
    <source>
        <strain evidence="5">SpSt-697</strain>
    </source>
</reference>
<dbReference type="InterPro" id="IPR023696">
    <property type="entry name" value="Ureohydrolase_dom_sf"/>
</dbReference>
<protein>
    <submittedName>
        <fullName evidence="5">Agmatinase</fullName>
        <ecNumber evidence="5">3.5.3.11</ecNumber>
    </submittedName>
</protein>
<keyword evidence="3 5" id="KW-0378">Hydrolase</keyword>
<comment type="similarity">
    <text evidence="1">Belongs to the arginase family. Agmatinase subfamily.</text>
</comment>
<organism evidence="5">
    <name type="scientific">candidate division WOR-3 bacterium</name>
    <dbReference type="NCBI Taxonomy" id="2052148"/>
    <lineage>
        <taxon>Bacteria</taxon>
        <taxon>Bacteria division WOR-3</taxon>
    </lineage>
</organism>
<feature type="binding site" evidence="4">
    <location>
        <position position="203"/>
    </location>
    <ligand>
        <name>Mn(2+)</name>
        <dbReference type="ChEBI" id="CHEBI:29035"/>
        <label>1</label>
    </ligand>
</feature>
<feature type="binding site" evidence="4">
    <location>
        <position position="128"/>
    </location>
    <ligand>
        <name>Mn(2+)</name>
        <dbReference type="ChEBI" id="CHEBI:29035"/>
        <label>1</label>
    </ligand>
</feature>
<dbReference type="PROSITE" id="PS51409">
    <property type="entry name" value="ARGINASE_2"/>
    <property type="match status" value="1"/>
</dbReference>
<evidence type="ECO:0000256" key="4">
    <source>
        <dbReference type="PIRSR" id="PIRSR036979-1"/>
    </source>
</evidence>
<dbReference type="Pfam" id="PF00491">
    <property type="entry name" value="Arginase"/>
    <property type="match status" value="1"/>
</dbReference>
<dbReference type="InterPro" id="IPR005925">
    <property type="entry name" value="Agmatinase-rel"/>
</dbReference>
<gene>
    <name evidence="5" type="primary">speB</name>
    <name evidence="5" type="ORF">ENU74_01035</name>
</gene>
<evidence type="ECO:0000313" key="5">
    <source>
        <dbReference type="EMBL" id="HGK63174.1"/>
    </source>
</evidence>
<dbReference type="GO" id="GO:0033389">
    <property type="term" value="P:putrescine biosynthetic process from arginine, via agmatine"/>
    <property type="evidence" value="ECO:0007669"/>
    <property type="project" value="TreeGrafter"/>
</dbReference>
<dbReference type="GO" id="GO:0046872">
    <property type="term" value="F:metal ion binding"/>
    <property type="evidence" value="ECO:0007669"/>
    <property type="project" value="UniProtKB-KW"/>
</dbReference>
<accession>A0A7V3ZUL1</accession>
<dbReference type="GO" id="GO:0008783">
    <property type="term" value="F:agmatinase activity"/>
    <property type="evidence" value="ECO:0007669"/>
    <property type="project" value="UniProtKB-EC"/>
</dbReference>
<name>A0A7V3ZUL1_UNCW3</name>
<dbReference type="EC" id="3.5.3.11" evidence="5"/>
<feature type="binding site" evidence="4">
    <location>
        <position position="126"/>
    </location>
    <ligand>
        <name>Mn(2+)</name>
        <dbReference type="ChEBI" id="CHEBI:29035"/>
        <label>2</label>
    </ligand>
</feature>
<keyword evidence="4" id="KW-0464">Manganese</keyword>